<protein>
    <submittedName>
        <fullName evidence="6">Flavin oxidoreductase</fullName>
    </submittedName>
</protein>
<dbReference type="GO" id="GO:0010181">
    <property type="term" value="F:FMN binding"/>
    <property type="evidence" value="ECO:0007669"/>
    <property type="project" value="InterPro"/>
</dbReference>
<feature type="domain" description="Flavin reductase like" evidence="5">
    <location>
        <begin position="24"/>
        <end position="174"/>
    </location>
</feature>
<evidence type="ECO:0000259" key="5">
    <source>
        <dbReference type="SMART" id="SM00903"/>
    </source>
</evidence>
<dbReference type="AlphaFoldDB" id="A0A432ZJP2"/>
<dbReference type="Gene3D" id="2.30.110.10">
    <property type="entry name" value="Electron Transport, Fmn-binding Protein, Chain A"/>
    <property type="match status" value="1"/>
</dbReference>
<evidence type="ECO:0000313" key="6">
    <source>
        <dbReference type="EMBL" id="RUO78186.1"/>
    </source>
</evidence>
<dbReference type="OrthoDB" id="5293996at2"/>
<dbReference type="PANTHER" id="PTHR33798">
    <property type="entry name" value="FLAVOPROTEIN OXYGENASE"/>
    <property type="match status" value="1"/>
</dbReference>
<dbReference type="SMART" id="SM00903">
    <property type="entry name" value="Flavin_Reduct"/>
    <property type="match status" value="1"/>
</dbReference>
<dbReference type="Proteomes" id="UP000287996">
    <property type="component" value="Unassembled WGS sequence"/>
</dbReference>
<gene>
    <name evidence="6" type="ORF">CWI84_10905</name>
</gene>
<evidence type="ECO:0000256" key="3">
    <source>
        <dbReference type="ARBA" id="ARBA00022643"/>
    </source>
</evidence>
<sequence length="217" mass="24035">MKQFSLNDLARMEKPQRVHFVNALSGFKSANIIGTADRKQNTNAAIVSSVFHLGSNPPLLGMILRPHSVARHTLENIDETGVYTVNHVGESFYQQAHQTSARYDRTQSEFDACGLTAGYVDGFHAPYVVESPLQVGMKLVEITPIQHNGTELVIGEVEWVRVAESCVKDDGFLDLAANNTVAVSGLDSYYRTERLARLSYAKPDQPLTELDLDGKKR</sequence>
<keyword evidence="2" id="KW-0285">Flavoprotein</keyword>
<proteinExistence type="inferred from homology"/>
<accession>A0A432ZJP2</accession>
<dbReference type="RefSeq" id="WP_126842622.1">
    <property type="nucleotide sequence ID" value="NZ_PIQH01000011.1"/>
</dbReference>
<evidence type="ECO:0000256" key="1">
    <source>
        <dbReference type="ARBA" id="ARBA00001917"/>
    </source>
</evidence>
<dbReference type="EMBL" id="PIQH01000011">
    <property type="protein sequence ID" value="RUO78186.1"/>
    <property type="molecule type" value="Genomic_DNA"/>
</dbReference>
<evidence type="ECO:0000313" key="7">
    <source>
        <dbReference type="Proteomes" id="UP000287996"/>
    </source>
</evidence>
<keyword evidence="3" id="KW-0288">FMN</keyword>
<dbReference type="GO" id="GO:0016646">
    <property type="term" value="F:oxidoreductase activity, acting on the CH-NH group of donors, NAD or NADP as acceptor"/>
    <property type="evidence" value="ECO:0007669"/>
    <property type="project" value="UniProtKB-ARBA"/>
</dbReference>
<dbReference type="InterPro" id="IPR012349">
    <property type="entry name" value="Split_barrel_FMN-bd"/>
</dbReference>
<dbReference type="SUPFAM" id="SSF50475">
    <property type="entry name" value="FMN-binding split barrel"/>
    <property type="match status" value="1"/>
</dbReference>
<comment type="caution">
    <text evidence="6">The sequence shown here is derived from an EMBL/GenBank/DDBJ whole genome shotgun (WGS) entry which is preliminary data.</text>
</comment>
<organism evidence="6 7">
    <name type="scientific">Idiomarina tyrosinivorans</name>
    <dbReference type="NCBI Taxonomy" id="1445662"/>
    <lineage>
        <taxon>Bacteria</taxon>
        <taxon>Pseudomonadati</taxon>
        <taxon>Pseudomonadota</taxon>
        <taxon>Gammaproteobacteria</taxon>
        <taxon>Alteromonadales</taxon>
        <taxon>Idiomarinaceae</taxon>
        <taxon>Idiomarina</taxon>
    </lineage>
</organism>
<dbReference type="Pfam" id="PF01613">
    <property type="entry name" value="Flavin_Reduct"/>
    <property type="match status" value="1"/>
</dbReference>
<dbReference type="InterPro" id="IPR002563">
    <property type="entry name" value="Flavin_Rdtase-like_dom"/>
</dbReference>
<comment type="similarity">
    <text evidence="4">Belongs to the flavoredoxin family.</text>
</comment>
<keyword evidence="7" id="KW-1185">Reference proteome</keyword>
<name>A0A432ZJP2_9GAMM</name>
<comment type="cofactor">
    <cofactor evidence="1">
        <name>FMN</name>
        <dbReference type="ChEBI" id="CHEBI:58210"/>
    </cofactor>
</comment>
<dbReference type="PANTHER" id="PTHR33798:SF5">
    <property type="entry name" value="FLAVIN REDUCTASE LIKE DOMAIN-CONTAINING PROTEIN"/>
    <property type="match status" value="1"/>
</dbReference>
<reference evidence="6 7" key="1">
    <citation type="journal article" date="2011" name="Front. Microbiol.">
        <title>Genomic signatures of strain selection and enhancement in Bacillus atrophaeus var. globigii, a historical biowarfare simulant.</title>
        <authorList>
            <person name="Gibbons H.S."/>
            <person name="Broomall S.M."/>
            <person name="McNew L.A."/>
            <person name="Daligault H."/>
            <person name="Chapman C."/>
            <person name="Bruce D."/>
            <person name="Karavis M."/>
            <person name="Krepps M."/>
            <person name="McGregor P.A."/>
            <person name="Hong C."/>
            <person name="Park K.H."/>
            <person name="Akmal A."/>
            <person name="Feldman A."/>
            <person name="Lin J.S."/>
            <person name="Chang W.E."/>
            <person name="Higgs B.W."/>
            <person name="Demirev P."/>
            <person name="Lindquist J."/>
            <person name="Liem A."/>
            <person name="Fochler E."/>
            <person name="Read T.D."/>
            <person name="Tapia R."/>
            <person name="Johnson S."/>
            <person name="Bishop-Lilly K.A."/>
            <person name="Detter C."/>
            <person name="Han C."/>
            <person name="Sozhamannan S."/>
            <person name="Rosenzweig C.N."/>
            <person name="Skowronski E.W."/>
        </authorList>
    </citation>
    <scope>NUCLEOTIDE SEQUENCE [LARGE SCALE GENOMIC DNA]</scope>
    <source>
        <strain evidence="6 7">CC-PW-9</strain>
    </source>
</reference>
<evidence type="ECO:0000256" key="2">
    <source>
        <dbReference type="ARBA" id="ARBA00022630"/>
    </source>
</evidence>
<evidence type="ECO:0000256" key="4">
    <source>
        <dbReference type="ARBA" id="ARBA00038054"/>
    </source>
</evidence>